<proteinExistence type="predicted"/>
<keyword evidence="3" id="KW-1185">Reference proteome</keyword>
<dbReference type="KEGG" id="serw:FY030_07030"/>
<feature type="compositionally biased region" description="Low complexity" evidence="1">
    <location>
        <begin position="1"/>
        <end position="11"/>
    </location>
</feature>
<evidence type="ECO:0000256" key="1">
    <source>
        <dbReference type="SAM" id="MobiDB-lite"/>
    </source>
</evidence>
<evidence type="ECO:0000313" key="3">
    <source>
        <dbReference type="Proteomes" id="UP000326546"/>
    </source>
</evidence>
<reference evidence="2 3" key="1">
    <citation type="submission" date="2019-09" db="EMBL/GenBank/DDBJ databases">
        <title>Serinicoccus pratensis sp. nov., isolated from meadow soil.</title>
        <authorList>
            <person name="Zhang W."/>
        </authorList>
    </citation>
    <scope>NUCLEOTIDE SEQUENCE [LARGE SCALE GENOMIC DNA]</scope>
    <source>
        <strain evidence="2 3">W204</strain>
    </source>
</reference>
<name>A0A5J6V3I1_9MICO</name>
<evidence type="ECO:0000313" key="2">
    <source>
        <dbReference type="EMBL" id="QFG68500.1"/>
    </source>
</evidence>
<gene>
    <name evidence="2" type="ORF">FY030_07030</name>
</gene>
<dbReference type="Proteomes" id="UP000326546">
    <property type="component" value="Chromosome"/>
</dbReference>
<dbReference type="AlphaFoldDB" id="A0A5J6V3I1"/>
<accession>A0A5J6V3I1</accession>
<protein>
    <submittedName>
        <fullName evidence="2">Uncharacterized protein</fullName>
    </submittedName>
</protein>
<dbReference type="EMBL" id="CP044427">
    <property type="protein sequence ID" value="QFG68500.1"/>
    <property type="molecule type" value="Genomic_DNA"/>
</dbReference>
<feature type="region of interest" description="Disordered" evidence="1">
    <location>
        <begin position="1"/>
        <end position="45"/>
    </location>
</feature>
<organism evidence="2 3">
    <name type="scientific">Ornithinimicrobium pratense</name>
    <dbReference type="NCBI Taxonomy" id="2593973"/>
    <lineage>
        <taxon>Bacteria</taxon>
        <taxon>Bacillati</taxon>
        <taxon>Actinomycetota</taxon>
        <taxon>Actinomycetes</taxon>
        <taxon>Micrococcales</taxon>
        <taxon>Ornithinimicrobiaceae</taxon>
        <taxon>Ornithinimicrobium</taxon>
    </lineage>
</organism>
<sequence length="71" mass="8118">MVEQAPAPRLLRSARHPARPAPRPADRRPPRRRTPGGSPAAERSRLVVHLLQPVDRRLDPLEPRLELQRQV</sequence>